<feature type="non-terminal residue" evidence="1">
    <location>
        <position position="1"/>
    </location>
</feature>
<evidence type="ECO:0000313" key="2">
    <source>
        <dbReference type="Proteomes" id="UP000789405"/>
    </source>
</evidence>
<reference evidence="1" key="1">
    <citation type="submission" date="2021-06" db="EMBL/GenBank/DDBJ databases">
        <authorList>
            <person name="Kallberg Y."/>
            <person name="Tangrot J."/>
            <person name="Rosling A."/>
        </authorList>
    </citation>
    <scope>NUCLEOTIDE SEQUENCE</scope>
    <source>
        <strain evidence="1">MA453B</strain>
    </source>
</reference>
<proteinExistence type="predicted"/>
<accession>A0A9N9NS07</accession>
<dbReference type="Proteomes" id="UP000789405">
    <property type="component" value="Unassembled WGS sequence"/>
</dbReference>
<evidence type="ECO:0000313" key="1">
    <source>
        <dbReference type="EMBL" id="CAG8754953.1"/>
    </source>
</evidence>
<comment type="caution">
    <text evidence="1">The sequence shown here is derived from an EMBL/GenBank/DDBJ whole genome shotgun (WGS) entry which is preliminary data.</text>
</comment>
<sequence length="47" mass="5393">RHANMDDYEIIDNNEYYSDEYNYEIVEGSRISAKAKTFLSAATTPSV</sequence>
<keyword evidence="2" id="KW-1185">Reference proteome</keyword>
<organism evidence="1 2">
    <name type="scientific">Dentiscutata erythropus</name>
    <dbReference type="NCBI Taxonomy" id="1348616"/>
    <lineage>
        <taxon>Eukaryota</taxon>
        <taxon>Fungi</taxon>
        <taxon>Fungi incertae sedis</taxon>
        <taxon>Mucoromycota</taxon>
        <taxon>Glomeromycotina</taxon>
        <taxon>Glomeromycetes</taxon>
        <taxon>Diversisporales</taxon>
        <taxon>Gigasporaceae</taxon>
        <taxon>Dentiscutata</taxon>
    </lineage>
</organism>
<name>A0A9N9NS07_9GLOM</name>
<gene>
    <name evidence="1" type="ORF">DERYTH_LOCUS17241</name>
</gene>
<protein>
    <submittedName>
        <fullName evidence="1">17493_t:CDS:1</fullName>
    </submittedName>
</protein>
<dbReference type="AlphaFoldDB" id="A0A9N9NS07"/>
<dbReference type="EMBL" id="CAJVPY010016025">
    <property type="protein sequence ID" value="CAG8754953.1"/>
    <property type="molecule type" value="Genomic_DNA"/>
</dbReference>